<evidence type="ECO:0000256" key="3">
    <source>
        <dbReference type="ARBA" id="ARBA00022729"/>
    </source>
</evidence>
<dbReference type="EMBL" id="SUME01000005">
    <property type="protein sequence ID" value="TJZ59927.1"/>
    <property type="molecule type" value="Genomic_DNA"/>
</dbReference>
<evidence type="ECO:0000259" key="8">
    <source>
        <dbReference type="Pfam" id="PF14322"/>
    </source>
</evidence>
<dbReference type="Proteomes" id="UP000306808">
    <property type="component" value="Unassembled WGS sequence"/>
</dbReference>
<dbReference type="InterPro" id="IPR012944">
    <property type="entry name" value="SusD_RagB_dom"/>
</dbReference>
<evidence type="ECO:0000256" key="2">
    <source>
        <dbReference type="ARBA" id="ARBA00006275"/>
    </source>
</evidence>
<dbReference type="InterPro" id="IPR033985">
    <property type="entry name" value="SusD-like_N"/>
</dbReference>
<accession>A0A4U0NYI7</accession>
<evidence type="ECO:0000256" key="4">
    <source>
        <dbReference type="ARBA" id="ARBA00023136"/>
    </source>
</evidence>
<feature type="domain" description="SusD-like N-terminal" evidence="8">
    <location>
        <begin position="82"/>
        <end position="220"/>
    </location>
</feature>
<dbReference type="PROSITE" id="PS51257">
    <property type="entry name" value="PROKAR_LIPOPROTEIN"/>
    <property type="match status" value="1"/>
</dbReference>
<evidence type="ECO:0000259" key="7">
    <source>
        <dbReference type="Pfam" id="PF07980"/>
    </source>
</evidence>
<name>A0A4U0NYI7_9SPHI</name>
<comment type="similarity">
    <text evidence="2">Belongs to the SusD family.</text>
</comment>
<comment type="caution">
    <text evidence="9">The sequence shown here is derived from an EMBL/GenBank/DDBJ whole genome shotgun (WGS) entry which is preliminary data.</text>
</comment>
<gene>
    <name evidence="9" type="ORF">FAZ15_13635</name>
</gene>
<dbReference type="CDD" id="cd08977">
    <property type="entry name" value="SusD"/>
    <property type="match status" value="1"/>
</dbReference>
<keyword evidence="10" id="KW-1185">Reference proteome</keyword>
<keyword evidence="4" id="KW-0472">Membrane</keyword>
<evidence type="ECO:0000313" key="10">
    <source>
        <dbReference type="Proteomes" id="UP000306808"/>
    </source>
</evidence>
<feature type="signal peptide" evidence="6">
    <location>
        <begin position="1"/>
        <end position="23"/>
    </location>
</feature>
<dbReference type="AlphaFoldDB" id="A0A4U0NYI7"/>
<organism evidence="9 10">
    <name type="scientific">Sphingobacterium olei</name>
    <dbReference type="NCBI Taxonomy" id="2571155"/>
    <lineage>
        <taxon>Bacteria</taxon>
        <taxon>Pseudomonadati</taxon>
        <taxon>Bacteroidota</taxon>
        <taxon>Sphingobacteriia</taxon>
        <taxon>Sphingobacteriales</taxon>
        <taxon>Sphingobacteriaceae</taxon>
        <taxon>Sphingobacterium</taxon>
    </lineage>
</organism>
<reference evidence="9 10" key="1">
    <citation type="submission" date="2019-04" db="EMBL/GenBank/DDBJ databases">
        <title>Sphingobacterium olei sp. nov., isolated from oil-contaminated soil.</title>
        <authorList>
            <person name="Liu B."/>
        </authorList>
    </citation>
    <scope>NUCLEOTIDE SEQUENCE [LARGE SCALE GENOMIC DNA]</scope>
    <source>
        <strain evidence="9 10">HAL-9</strain>
    </source>
</reference>
<evidence type="ECO:0000313" key="9">
    <source>
        <dbReference type="EMBL" id="TJZ59927.1"/>
    </source>
</evidence>
<dbReference type="GO" id="GO:0009279">
    <property type="term" value="C:cell outer membrane"/>
    <property type="evidence" value="ECO:0007669"/>
    <property type="project" value="UniProtKB-SubCell"/>
</dbReference>
<dbReference type="Pfam" id="PF07980">
    <property type="entry name" value="SusD_RagB"/>
    <property type="match status" value="1"/>
</dbReference>
<protein>
    <submittedName>
        <fullName evidence="9">RagB/SusD family nutrient uptake outer membrane protein</fullName>
    </submittedName>
</protein>
<evidence type="ECO:0000256" key="1">
    <source>
        <dbReference type="ARBA" id="ARBA00004442"/>
    </source>
</evidence>
<sequence length="534" mass="60260">MNMRLIYILIALSLGSSSCKSFLDTEPTDFVTPSYKTVNDFDLALAGVYDILGNRTFYGDVWPYWLNVSTDIEYTNTGSSNATVYIYGPAEANVTDFWKVLYNGIYRANLILDVIDDTDLADGPKNRIKGQALFLRAYYYFMLVSNYGDVPLYLTVKPSINQMDVPRTPMREVYDLVIADMLEAEQLVDEVAGGNTEATVNFGGRVSRSAVQGILARVYLKMAGYPLMDRAKYADALKWSLAVRNSGLHSLNPDYSDVFIKYAKDEYDIRESIWEVEFYGNTQGAMQEYTYYIGARGGIRTQDAELGRSGGLINGSGKLFDLYELDPNSTAVPLKASLDLRRDWNLAPYTYVGTPGVKTPNNDRWRRNMGKWRREYEVVSPKDISTSPQNFPILRYADVLLMAAEAENELNGPDNAYTYINEVRRRAYGLLLPQPPHAGVDADLPADLTKDEFREMIKDERAREFCFEASRRTDLIRWGNFVGDMKNYIAWALANGGVEGHVLGSRNVSDRNVLLPIPTYDMALNKALTQNPGY</sequence>
<evidence type="ECO:0000256" key="5">
    <source>
        <dbReference type="ARBA" id="ARBA00023237"/>
    </source>
</evidence>
<feature type="chain" id="PRO_5020267109" evidence="6">
    <location>
        <begin position="24"/>
        <end position="534"/>
    </location>
</feature>
<dbReference type="OrthoDB" id="5694214at2"/>
<comment type="subcellular location">
    <subcellularLocation>
        <location evidence="1">Cell outer membrane</location>
    </subcellularLocation>
</comment>
<dbReference type="Pfam" id="PF14322">
    <property type="entry name" value="SusD-like_3"/>
    <property type="match status" value="1"/>
</dbReference>
<evidence type="ECO:0000256" key="6">
    <source>
        <dbReference type="SAM" id="SignalP"/>
    </source>
</evidence>
<keyword evidence="5" id="KW-0998">Cell outer membrane</keyword>
<keyword evidence="3 6" id="KW-0732">Signal</keyword>
<dbReference type="InterPro" id="IPR011990">
    <property type="entry name" value="TPR-like_helical_dom_sf"/>
</dbReference>
<dbReference type="SUPFAM" id="SSF48452">
    <property type="entry name" value="TPR-like"/>
    <property type="match status" value="1"/>
</dbReference>
<proteinExistence type="inferred from homology"/>
<dbReference type="Gene3D" id="1.25.40.390">
    <property type="match status" value="1"/>
</dbReference>
<feature type="domain" description="RagB/SusD" evidence="7">
    <location>
        <begin position="271"/>
        <end position="534"/>
    </location>
</feature>